<evidence type="ECO:0000256" key="1">
    <source>
        <dbReference type="SAM" id="MobiDB-lite"/>
    </source>
</evidence>
<dbReference type="RefSeq" id="XP_044721288.1">
    <property type="nucleotide sequence ID" value="XM_044862674.1"/>
</dbReference>
<gene>
    <name evidence="2" type="ORF">HRG_04203</name>
</gene>
<feature type="compositionally biased region" description="Polar residues" evidence="1">
    <location>
        <begin position="1"/>
        <end position="14"/>
    </location>
</feature>
<reference evidence="2" key="1">
    <citation type="submission" date="2021-09" db="EMBL/GenBank/DDBJ databases">
        <title>A high-quality genome of the endoparasitic fungus Hirsutella rhossiliensis with a comparison of Hirsutella genomes reveals transposable elements contributing to genome size variation.</title>
        <authorList>
            <person name="Lin R."/>
            <person name="Jiao Y."/>
            <person name="Sun X."/>
            <person name="Ling J."/>
            <person name="Xie B."/>
            <person name="Cheng X."/>
        </authorList>
    </citation>
    <scope>NUCLEOTIDE SEQUENCE</scope>
    <source>
        <strain evidence="2">HR02</strain>
    </source>
</reference>
<organism evidence="2 3">
    <name type="scientific">Hirsutella rhossiliensis</name>
    <dbReference type="NCBI Taxonomy" id="111463"/>
    <lineage>
        <taxon>Eukaryota</taxon>
        <taxon>Fungi</taxon>
        <taxon>Dikarya</taxon>
        <taxon>Ascomycota</taxon>
        <taxon>Pezizomycotina</taxon>
        <taxon>Sordariomycetes</taxon>
        <taxon>Hypocreomycetidae</taxon>
        <taxon>Hypocreales</taxon>
        <taxon>Ophiocordycipitaceae</taxon>
        <taxon>Hirsutella</taxon>
    </lineage>
</organism>
<dbReference type="AlphaFoldDB" id="A0A9P8MYS6"/>
<name>A0A9P8MYS6_9HYPO</name>
<sequence>MSSSQSNRTLQSPGESGPPNPVGMRSMSPYDRAFQQHLIDHDILPVGYEYPEGRLPPKPENIDEIRQALAQPRASLSPSKFTEEEFLKFERADAQAAKERDVTTAVIPIMDGDVGDRRCVTGGVPFANLVHLTDGTLVRGCPDRYYGARPEQLHRTIRRELNGKIIPSTPHDLPIAPNFYLEVKGPRGILSVATRQACYDGALGARGIHALQSYGQSEQRFDNKAYTITSIYYGGMLKMYTTHPIPPSTPSRQPGFIMTKINTWCLTNNADTFRQGAAAYLNGRDWAKQQRDDAIERANERLVRDEAAISPPVRVSLARSFASEVSAADTIATSQKSILDPDPNTPCSYESDTSTDELALELQPSAKRIRWRLRTPRKKP</sequence>
<dbReference type="EMBL" id="JAIZPD010000004">
    <property type="protein sequence ID" value="KAH0963775.1"/>
    <property type="molecule type" value="Genomic_DNA"/>
</dbReference>
<evidence type="ECO:0000313" key="2">
    <source>
        <dbReference type="EMBL" id="KAH0963775.1"/>
    </source>
</evidence>
<protein>
    <submittedName>
        <fullName evidence="2">Uncharacterized protein</fullName>
    </submittedName>
</protein>
<dbReference type="GeneID" id="68353332"/>
<keyword evidence="3" id="KW-1185">Reference proteome</keyword>
<proteinExistence type="predicted"/>
<evidence type="ECO:0000313" key="3">
    <source>
        <dbReference type="Proteomes" id="UP000824596"/>
    </source>
</evidence>
<comment type="caution">
    <text evidence="2">The sequence shown here is derived from an EMBL/GenBank/DDBJ whole genome shotgun (WGS) entry which is preliminary data.</text>
</comment>
<accession>A0A9P8MYS6</accession>
<feature type="region of interest" description="Disordered" evidence="1">
    <location>
        <begin position="1"/>
        <end position="30"/>
    </location>
</feature>
<feature type="region of interest" description="Disordered" evidence="1">
    <location>
        <begin position="336"/>
        <end position="356"/>
    </location>
</feature>
<dbReference type="OrthoDB" id="5336565at2759"/>
<dbReference type="Proteomes" id="UP000824596">
    <property type="component" value="Unassembled WGS sequence"/>
</dbReference>